<dbReference type="InterPro" id="IPR009057">
    <property type="entry name" value="Homeodomain-like_sf"/>
</dbReference>
<protein>
    <submittedName>
        <fullName evidence="7">Uncharacterized protein</fullName>
    </submittedName>
</protein>
<feature type="region of interest" description="Disordered" evidence="4">
    <location>
        <begin position="1039"/>
        <end position="1063"/>
    </location>
</feature>
<dbReference type="SUPFAM" id="SSF46689">
    <property type="entry name" value="Homeodomain-like"/>
    <property type="match status" value="2"/>
</dbReference>
<organism evidence="7 8">
    <name type="scientific">Chlamydomonas eustigma</name>
    <dbReference type="NCBI Taxonomy" id="1157962"/>
    <lineage>
        <taxon>Eukaryota</taxon>
        <taxon>Viridiplantae</taxon>
        <taxon>Chlorophyta</taxon>
        <taxon>core chlorophytes</taxon>
        <taxon>Chlorophyceae</taxon>
        <taxon>CS clade</taxon>
        <taxon>Chlamydomonadales</taxon>
        <taxon>Chlamydomonadaceae</taxon>
        <taxon>Chlamydomonas</taxon>
    </lineage>
</organism>
<feature type="region of interest" description="Disordered" evidence="4">
    <location>
        <begin position="149"/>
        <end position="219"/>
    </location>
</feature>
<evidence type="ECO:0000256" key="3">
    <source>
        <dbReference type="ARBA" id="ARBA00023242"/>
    </source>
</evidence>
<evidence type="ECO:0000313" key="8">
    <source>
        <dbReference type="Proteomes" id="UP000232323"/>
    </source>
</evidence>
<feature type="domain" description="HTH myb-type" evidence="6">
    <location>
        <begin position="735"/>
        <end position="795"/>
    </location>
</feature>
<dbReference type="Gene3D" id="1.10.10.60">
    <property type="entry name" value="Homeodomain-like"/>
    <property type="match status" value="4"/>
</dbReference>
<dbReference type="PANTHER" id="PTHR47999:SF96">
    <property type="entry name" value="TRANSCRIPTION REPRESSOR MYB6-LIKE"/>
    <property type="match status" value="1"/>
</dbReference>
<dbReference type="InterPro" id="IPR001005">
    <property type="entry name" value="SANT/Myb"/>
</dbReference>
<proteinExistence type="predicted"/>
<dbReference type="AlphaFoldDB" id="A0A250XCR3"/>
<feature type="domain" description="HTH myb-type" evidence="6">
    <location>
        <begin position="1"/>
        <end position="69"/>
    </location>
</feature>
<evidence type="ECO:0000256" key="4">
    <source>
        <dbReference type="SAM" id="MobiDB-lite"/>
    </source>
</evidence>
<dbReference type="CDD" id="cd00167">
    <property type="entry name" value="SANT"/>
    <property type="match status" value="4"/>
</dbReference>
<gene>
    <name evidence="7" type="ORF">CEUSTIGMA_g8281.t1</name>
</gene>
<comment type="caution">
    <text evidence="7">The sequence shown here is derived from an EMBL/GenBank/DDBJ whole genome shotgun (WGS) entry which is preliminary data.</text>
</comment>
<reference evidence="7 8" key="1">
    <citation type="submission" date="2017-08" db="EMBL/GenBank/DDBJ databases">
        <title>Acidophilic green algal genome provides insights into adaptation to an acidic environment.</title>
        <authorList>
            <person name="Hirooka S."/>
            <person name="Hirose Y."/>
            <person name="Kanesaki Y."/>
            <person name="Higuchi S."/>
            <person name="Fujiwara T."/>
            <person name="Onuma R."/>
            <person name="Era A."/>
            <person name="Ohbayashi R."/>
            <person name="Uzuka A."/>
            <person name="Nozaki H."/>
            <person name="Yoshikawa H."/>
            <person name="Miyagishima S.Y."/>
        </authorList>
    </citation>
    <scope>NUCLEOTIDE SEQUENCE [LARGE SCALE GENOMIC DNA]</scope>
    <source>
        <strain evidence="7 8">NIES-2499</strain>
    </source>
</reference>
<dbReference type="GO" id="GO:0003677">
    <property type="term" value="F:DNA binding"/>
    <property type="evidence" value="ECO:0007669"/>
    <property type="project" value="UniProtKB-KW"/>
</dbReference>
<keyword evidence="3" id="KW-0539">Nucleus</keyword>
<evidence type="ECO:0000259" key="6">
    <source>
        <dbReference type="PROSITE" id="PS51294"/>
    </source>
</evidence>
<dbReference type="GO" id="GO:0005634">
    <property type="term" value="C:nucleus"/>
    <property type="evidence" value="ECO:0007669"/>
    <property type="project" value="UniProtKB-SubCell"/>
</dbReference>
<dbReference type="STRING" id="1157962.A0A250XCR3"/>
<evidence type="ECO:0000256" key="2">
    <source>
        <dbReference type="ARBA" id="ARBA00023125"/>
    </source>
</evidence>
<comment type="subcellular location">
    <subcellularLocation>
        <location evidence="1">Nucleus</location>
    </subcellularLocation>
</comment>
<feature type="domain" description="Myb-like" evidence="5">
    <location>
        <begin position="14"/>
        <end position="69"/>
    </location>
</feature>
<dbReference type="PROSITE" id="PS50090">
    <property type="entry name" value="MYB_LIKE"/>
    <property type="match status" value="4"/>
</dbReference>
<dbReference type="Pfam" id="PF00249">
    <property type="entry name" value="Myb_DNA-binding"/>
    <property type="match status" value="4"/>
</dbReference>
<feature type="domain" description="Myb-like" evidence="5">
    <location>
        <begin position="797"/>
        <end position="843"/>
    </location>
</feature>
<keyword evidence="2" id="KW-0238">DNA-binding</keyword>
<dbReference type="PROSITE" id="PS51294">
    <property type="entry name" value="HTH_MYB"/>
    <property type="match status" value="4"/>
</dbReference>
<dbReference type="SMART" id="SM00717">
    <property type="entry name" value="SANT"/>
    <property type="match status" value="4"/>
</dbReference>
<feature type="domain" description="Myb-like" evidence="5">
    <location>
        <begin position="730"/>
        <end position="791"/>
    </location>
</feature>
<sequence length="1091" mass="115930">MPSRRNGNDRLILKGSWRPEEDVILQMVVEKHGAKQWTICAEAFNSRMGRAPNSGRTGKQCRERWIHHLRPDIKRGAWTDAEDIIIVDGHRKYGNRWRDIAKSLPGRTETAIKNHWNSTLRQKETRDRANISILKTYILSLGLNVESAMTSPASADRPGAGSRYKGRSAEGGSYDGEEEDGGEAEEEDDDDVGGEEEDYNRVRRGSARRKEEEDVDEASGALHMLANSAGKGEVGEGPATPYGAALSAASPFGYNTAGLMGGAGGYNDPSNWQALLMQQHMSKVQEDRLGYSPHHQHHQLPLSGSKEATGVFRPWQAKQSPAGGGVEGNAAAAAAAAASPLQNLMMQAAMLSNPAMAFLSSTGMMATGVSPLMGFEASPGVSIPALSALLAADQQHSEAGNFEPSSNGMHWEHMPQQQSDEGGAQKPRTGSQGSRFKREAVASYAEGPVSCNNAEDEVRATTREDVVHEVGVREGEGEECRHQVSLVEDDAVDAGAGGGEGGPSSVEGEVVEPYAEPSLRHHQQHMKHPGASTGAPYDMTGAMAAAAAAGYPSSSALGDSMVQQALMSMMSPQAAMAQQMMLMAAGSGGMEAFQQMAAMATMAAAAGNPMAAMAQNPLLFNMLMQQNSEAMAAAMTASAAAGPAAGGYLGFPGGMDWGNVFSAEGMVPGSARASGYSTPGSGARGLKRSQSGNKKGKTKAARKQSLSFESDDGGAEDDDGVDEEEDDDEGEAPSKRPWTAEESEYLASLVRLYGEGKWCWVARDWNSRYSSSSSDLRRSSKQCRERWIHHLRPDINKKQAWSEEEERVLVLTHMEVGNKWSEIARRLPGRTENAVKNHWNSSLRRKHPARYDDLRVSLLDRYQADKGYKHFSQEDEAMLNTGPSLEEALREVEQMAAASASAAAIDADVALALAAAPATVAAAAAGSLNVSAGREWEIPAAAVAEAVADAPIIKASDTEADLLDAAKTLNRLAGNEVSDATTGAAAAVGPASLGPWMAERANLIAQHAAAQAASSVQTHVESALPSISSFIAQGSVQDIPGGHAEDHNDAIHNHAPQPSQEHSVGGSLMYQVEAQHQQRNLTELLEEAVGA</sequence>
<dbReference type="OrthoDB" id="2143914at2759"/>
<evidence type="ECO:0000313" key="7">
    <source>
        <dbReference type="EMBL" id="GAX80846.1"/>
    </source>
</evidence>
<feature type="region of interest" description="Disordered" evidence="4">
    <location>
        <begin position="394"/>
        <end position="448"/>
    </location>
</feature>
<dbReference type="InterPro" id="IPR015495">
    <property type="entry name" value="Myb_TF_plants"/>
</dbReference>
<dbReference type="PANTHER" id="PTHR47999">
    <property type="entry name" value="TRANSCRIPTION FACTOR MYB8-RELATED-RELATED"/>
    <property type="match status" value="1"/>
</dbReference>
<feature type="domain" description="Myb-like" evidence="5">
    <location>
        <begin position="70"/>
        <end position="120"/>
    </location>
</feature>
<dbReference type="EMBL" id="BEGY01000057">
    <property type="protein sequence ID" value="GAX80846.1"/>
    <property type="molecule type" value="Genomic_DNA"/>
</dbReference>
<keyword evidence="8" id="KW-1185">Reference proteome</keyword>
<dbReference type="InterPro" id="IPR017930">
    <property type="entry name" value="Myb_dom"/>
</dbReference>
<dbReference type="Proteomes" id="UP000232323">
    <property type="component" value="Unassembled WGS sequence"/>
</dbReference>
<accession>A0A250XCR3</accession>
<feature type="region of interest" description="Disordered" evidence="4">
    <location>
        <begin position="671"/>
        <end position="739"/>
    </location>
</feature>
<feature type="compositionally biased region" description="Basic and acidic residues" evidence="4">
    <location>
        <begin position="1043"/>
        <end position="1052"/>
    </location>
</feature>
<feature type="domain" description="HTH myb-type" evidence="6">
    <location>
        <begin position="70"/>
        <end position="124"/>
    </location>
</feature>
<evidence type="ECO:0000256" key="1">
    <source>
        <dbReference type="ARBA" id="ARBA00004123"/>
    </source>
</evidence>
<feature type="domain" description="HTH myb-type" evidence="6">
    <location>
        <begin position="797"/>
        <end position="847"/>
    </location>
</feature>
<evidence type="ECO:0000259" key="5">
    <source>
        <dbReference type="PROSITE" id="PS50090"/>
    </source>
</evidence>
<feature type="compositionally biased region" description="Acidic residues" evidence="4">
    <location>
        <begin position="175"/>
        <end position="198"/>
    </location>
</feature>
<feature type="compositionally biased region" description="Acidic residues" evidence="4">
    <location>
        <begin position="709"/>
        <end position="731"/>
    </location>
</feature>
<name>A0A250XCR3_9CHLO</name>